<accession>A0A161R3N3</accession>
<comment type="caution">
    <text evidence="6">The sequence shown here is derived from an EMBL/GenBank/DDBJ whole genome shotgun (WGS) entry which is preliminary data.</text>
</comment>
<dbReference type="GO" id="GO:0005737">
    <property type="term" value="C:cytoplasm"/>
    <property type="evidence" value="ECO:0007669"/>
    <property type="project" value="UniProtKB-SubCell"/>
</dbReference>
<name>A0A161R3N3_9PROT</name>
<gene>
    <name evidence="6" type="ORF">AUP44_05390</name>
</gene>
<evidence type="ECO:0000313" key="7">
    <source>
        <dbReference type="Proteomes" id="UP000075787"/>
    </source>
</evidence>
<evidence type="ECO:0000313" key="6">
    <source>
        <dbReference type="EMBL" id="KYO52417.1"/>
    </source>
</evidence>
<dbReference type="InterPro" id="IPR023101">
    <property type="entry name" value="AF1862-like_dom_sf"/>
</dbReference>
<dbReference type="InterPro" id="IPR010160">
    <property type="entry name" value="CRISPR-assoc_prot_Cmr5"/>
</dbReference>
<dbReference type="GeneID" id="97239319"/>
<evidence type="ECO:0000256" key="2">
    <source>
        <dbReference type="ARBA" id="ARBA00006161"/>
    </source>
</evidence>
<organism evidence="6 7">
    <name type="scientific">Tistrella mobilis</name>
    <dbReference type="NCBI Taxonomy" id="171437"/>
    <lineage>
        <taxon>Bacteria</taxon>
        <taxon>Pseudomonadati</taxon>
        <taxon>Pseudomonadota</taxon>
        <taxon>Alphaproteobacteria</taxon>
        <taxon>Geminicoccales</taxon>
        <taxon>Geminicoccaceae</taxon>
        <taxon>Tistrella</taxon>
    </lineage>
</organism>
<sequence>MTTTPSLDMLRAKHAYKAVGAVKAEQLVDYKRAARQMPARVLTNGIGQALAMLMRDGADQAKPDEASKLLCCHLTRWLTDGATPHPFRLAAGKALIEQLIAGDQELFVWMQRETLAYLGWLKTFAEAGISAGEGGADEGK</sequence>
<proteinExistence type="inferred from homology"/>
<dbReference type="EMBL" id="LPZR01000156">
    <property type="protein sequence ID" value="KYO52417.1"/>
    <property type="molecule type" value="Genomic_DNA"/>
</dbReference>
<dbReference type="Gene3D" id="1.10.520.30">
    <property type="entry name" value="AF1862-like domain"/>
    <property type="match status" value="1"/>
</dbReference>
<comment type="subcellular location">
    <subcellularLocation>
        <location evidence="1">Cytoplasm</location>
    </subcellularLocation>
</comment>
<dbReference type="NCBIfam" id="TIGR01881">
    <property type="entry name" value="cas_Cmr5"/>
    <property type="match status" value="1"/>
</dbReference>
<evidence type="ECO:0000256" key="5">
    <source>
        <dbReference type="ARBA" id="ARBA00030001"/>
    </source>
</evidence>
<evidence type="ECO:0000256" key="4">
    <source>
        <dbReference type="ARBA" id="ARBA00023118"/>
    </source>
</evidence>
<dbReference type="SUPFAM" id="SSF158568">
    <property type="entry name" value="AF1862-like"/>
    <property type="match status" value="1"/>
</dbReference>
<evidence type="ECO:0000256" key="1">
    <source>
        <dbReference type="ARBA" id="ARBA00004496"/>
    </source>
</evidence>
<dbReference type="AlphaFoldDB" id="A0A161R3N3"/>
<dbReference type="RefSeq" id="WP_062764223.1">
    <property type="nucleotide sequence ID" value="NZ_CP121043.1"/>
</dbReference>
<evidence type="ECO:0000256" key="3">
    <source>
        <dbReference type="ARBA" id="ARBA00022490"/>
    </source>
</evidence>
<reference evidence="6 7" key="1">
    <citation type="submission" date="2015-12" db="EMBL/GenBank/DDBJ databases">
        <title>Genome sequence of Tistrella mobilis MCCC 1A02139.</title>
        <authorList>
            <person name="Lu L."/>
            <person name="Lai Q."/>
            <person name="Shao Z."/>
            <person name="Qian P."/>
        </authorList>
    </citation>
    <scope>NUCLEOTIDE SEQUENCE [LARGE SCALE GENOMIC DNA]</scope>
    <source>
        <strain evidence="6 7">MCCC 1A02139</strain>
    </source>
</reference>
<keyword evidence="4" id="KW-0051">Antiviral defense</keyword>
<dbReference type="Pfam" id="PF09701">
    <property type="entry name" value="Cas_Cmr5"/>
    <property type="match status" value="1"/>
</dbReference>
<protein>
    <recommendedName>
        <fullName evidence="5">CRISPR type III-B/RAMP module-associated protein Cmr5</fullName>
    </recommendedName>
</protein>
<comment type="similarity">
    <text evidence="2">Belongs to the CRISPR system Cmr5 family.</text>
</comment>
<dbReference type="Proteomes" id="UP000075787">
    <property type="component" value="Unassembled WGS sequence"/>
</dbReference>
<keyword evidence="3" id="KW-0963">Cytoplasm</keyword>
<dbReference type="GO" id="GO:0051607">
    <property type="term" value="P:defense response to virus"/>
    <property type="evidence" value="ECO:0007669"/>
    <property type="project" value="UniProtKB-KW"/>
</dbReference>
<dbReference type="OrthoDB" id="285848at2"/>